<evidence type="ECO:0000313" key="4">
    <source>
        <dbReference type="Proteomes" id="UP000190061"/>
    </source>
</evidence>
<feature type="domain" description="DNA-binding" evidence="2">
    <location>
        <begin position="1"/>
        <end position="73"/>
    </location>
</feature>
<proteinExistence type="predicted"/>
<evidence type="ECO:0000256" key="1">
    <source>
        <dbReference type="SAM" id="MobiDB-lite"/>
    </source>
</evidence>
<feature type="region of interest" description="Disordered" evidence="1">
    <location>
        <begin position="55"/>
        <end position="76"/>
    </location>
</feature>
<evidence type="ECO:0000259" key="2">
    <source>
        <dbReference type="Pfam" id="PF13011"/>
    </source>
</evidence>
<name>A0A1T4SKC1_9GAMM</name>
<dbReference type="InterPro" id="IPR024967">
    <property type="entry name" value="DNA-bd_IS481-type"/>
</dbReference>
<dbReference type="Pfam" id="PF13011">
    <property type="entry name" value="LZ_Tnp_IS481"/>
    <property type="match status" value="1"/>
</dbReference>
<gene>
    <name evidence="3" type="ORF">SAMN02745674_02912</name>
</gene>
<accession>A0A1T4SKC1</accession>
<dbReference type="OrthoDB" id="5993887at2"/>
<dbReference type="EMBL" id="FUXP01000022">
    <property type="protein sequence ID" value="SKA28368.1"/>
    <property type="molecule type" value="Genomic_DNA"/>
</dbReference>
<evidence type="ECO:0000313" key="3">
    <source>
        <dbReference type="EMBL" id="SKA28368.1"/>
    </source>
</evidence>
<dbReference type="STRING" id="1122188.SAMN02745674_02912"/>
<reference evidence="3 4" key="1">
    <citation type="submission" date="2017-02" db="EMBL/GenBank/DDBJ databases">
        <authorList>
            <person name="Peterson S.W."/>
        </authorList>
    </citation>
    <scope>NUCLEOTIDE SEQUENCE [LARGE SCALE GENOMIC DNA]</scope>
    <source>
        <strain evidence="3 4">DSM 21749</strain>
    </source>
</reference>
<protein>
    <submittedName>
        <fullName evidence="3">Leucine-zipper of insertion element IS481</fullName>
    </submittedName>
</protein>
<dbReference type="InterPro" id="IPR010921">
    <property type="entry name" value="Trp_repressor/repl_initiator"/>
</dbReference>
<sequence>MNLHKHARLTPRGRALLVERVINHGLRVEEAAHAAGVSVRTAYKWLRRFREEGWAGLDDRSSRPHRCPHATPPSVA</sequence>
<dbReference type="InterPro" id="IPR036388">
    <property type="entry name" value="WH-like_DNA-bd_sf"/>
</dbReference>
<dbReference type="RefSeq" id="WP_143814356.1">
    <property type="nucleotide sequence ID" value="NZ_FUXP01000022.1"/>
</dbReference>
<dbReference type="SUPFAM" id="SSF48295">
    <property type="entry name" value="TrpR-like"/>
    <property type="match status" value="1"/>
</dbReference>
<feature type="non-terminal residue" evidence="3">
    <location>
        <position position="76"/>
    </location>
</feature>
<dbReference type="AlphaFoldDB" id="A0A1T4SKC1"/>
<dbReference type="Proteomes" id="UP000190061">
    <property type="component" value="Unassembled WGS sequence"/>
</dbReference>
<organism evidence="3 4">
    <name type="scientific">Lysobacter spongiicola DSM 21749</name>
    <dbReference type="NCBI Taxonomy" id="1122188"/>
    <lineage>
        <taxon>Bacteria</taxon>
        <taxon>Pseudomonadati</taxon>
        <taxon>Pseudomonadota</taxon>
        <taxon>Gammaproteobacteria</taxon>
        <taxon>Lysobacterales</taxon>
        <taxon>Lysobacteraceae</taxon>
        <taxon>Novilysobacter</taxon>
    </lineage>
</organism>
<keyword evidence="4" id="KW-1185">Reference proteome</keyword>
<dbReference type="GO" id="GO:0043565">
    <property type="term" value="F:sequence-specific DNA binding"/>
    <property type="evidence" value="ECO:0007669"/>
    <property type="project" value="InterPro"/>
</dbReference>
<dbReference type="Gene3D" id="1.10.10.10">
    <property type="entry name" value="Winged helix-like DNA-binding domain superfamily/Winged helix DNA-binding domain"/>
    <property type="match status" value="1"/>
</dbReference>